<dbReference type="InterPro" id="IPR015375">
    <property type="entry name" value="NADH_PPase-like_N"/>
</dbReference>
<proteinExistence type="inferred from homology"/>
<dbReference type="PANTHER" id="PTHR42904">
    <property type="entry name" value="NUDIX HYDROLASE, NUDC SUBFAMILY"/>
    <property type="match status" value="1"/>
</dbReference>
<keyword evidence="7" id="KW-0460">Magnesium</keyword>
<dbReference type="PROSITE" id="PS51462">
    <property type="entry name" value="NUDIX"/>
    <property type="match status" value="1"/>
</dbReference>
<accession>A0A2S6N925</accession>
<dbReference type="AlphaFoldDB" id="A0A2S6N925"/>
<keyword evidence="6" id="KW-0378">Hydrolase</keyword>
<dbReference type="GO" id="GO:0006742">
    <property type="term" value="P:NADP+ catabolic process"/>
    <property type="evidence" value="ECO:0007669"/>
    <property type="project" value="TreeGrafter"/>
</dbReference>
<evidence type="ECO:0000256" key="5">
    <source>
        <dbReference type="ARBA" id="ARBA00022723"/>
    </source>
</evidence>
<evidence type="ECO:0000256" key="6">
    <source>
        <dbReference type="ARBA" id="ARBA00022801"/>
    </source>
</evidence>
<keyword evidence="8" id="KW-0520">NAD</keyword>
<dbReference type="EC" id="3.6.1.22" evidence="4"/>
<dbReference type="InterPro" id="IPR049734">
    <property type="entry name" value="NudC-like_C"/>
</dbReference>
<reference evidence="11 12" key="1">
    <citation type="journal article" date="2018" name="Arch. Microbiol.">
        <title>New insights into the metabolic potential of the phototrophic purple bacterium Rhodopila globiformis DSM 161(T) from its draft genome sequence and evidence for a vanadium-dependent nitrogenase.</title>
        <authorList>
            <person name="Imhoff J.F."/>
            <person name="Rahn T."/>
            <person name="Kunzel S."/>
            <person name="Neulinger S.C."/>
        </authorList>
    </citation>
    <scope>NUCLEOTIDE SEQUENCE [LARGE SCALE GENOMIC DNA]</scope>
    <source>
        <strain evidence="11 12">DSM 16996</strain>
    </source>
</reference>
<sequence length="329" mass="35740">MSPRPDAGRFVNPFDQIGFAGNPLDRLSEKRDDPSALAALGELGGRAVAFVGAMPVLRPRGEGFEALHTLDDVKTLAAVEEVLLGRDETGPIYAAQLPDSVLVVEATAADGFIDQSQPKIAGRPDLHIRDLRALAVDSALPKDEIAILAQAKAVLHWHASHRFCPRCGAKTHVAQAGWRRDCPNCGAQNFPRTDPVAIVLATHGESCLMGRQKQFPPGMYSCLAGFVEAGETIEEAARREILEESGVRLGAVKILASQPWPFPSTLMIGCRAEALSRDIVMDAQELEDCRWFSREEARAMIAGDHGENFHAPHPIAIARRLLDHWLAEG</sequence>
<dbReference type="Pfam" id="PF00293">
    <property type="entry name" value="NUDIX"/>
    <property type="match status" value="1"/>
</dbReference>
<dbReference type="GO" id="GO:0046872">
    <property type="term" value="F:metal ion binding"/>
    <property type="evidence" value="ECO:0007669"/>
    <property type="project" value="UniProtKB-KW"/>
</dbReference>
<comment type="caution">
    <text evidence="11">The sequence shown here is derived from an EMBL/GenBank/DDBJ whole genome shotgun (WGS) entry which is preliminary data.</text>
</comment>
<comment type="catalytic activity">
    <reaction evidence="9">
        <text>a 5'-end NAD(+)-phospho-ribonucleoside in mRNA + H2O = a 5'-end phospho-adenosine-phospho-ribonucleoside in mRNA + beta-nicotinamide D-ribonucleotide + 2 H(+)</text>
        <dbReference type="Rhea" id="RHEA:60876"/>
        <dbReference type="Rhea" id="RHEA-COMP:15698"/>
        <dbReference type="Rhea" id="RHEA-COMP:15719"/>
        <dbReference type="ChEBI" id="CHEBI:14649"/>
        <dbReference type="ChEBI" id="CHEBI:15377"/>
        <dbReference type="ChEBI" id="CHEBI:15378"/>
        <dbReference type="ChEBI" id="CHEBI:144029"/>
        <dbReference type="ChEBI" id="CHEBI:144051"/>
    </reaction>
    <physiologicalReaction direction="left-to-right" evidence="9">
        <dbReference type="Rhea" id="RHEA:60877"/>
    </physiologicalReaction>
</comment>
<evidence type="ECO:0000256" key="7">
    <source>
        <dbReference type="ARBA" id="ARBA00022842"/>
    </source>
</evidence>
<dbReference type="InterPro" id="IPR015797">
    <property type="entry name" value="NUDIX_hydrolase-like_dom_sf"/>
</dbReference>
<keyword evidence="12" id="KW-1185">Reference proteome</keyword>
<dbReference type="Gene3D" id="3.90.79.10">
    <property type="entry name" value="Nucleoside Triphosphate Pyrophosphohydrolase"/>
    <property type="match status" value="1"/>
</dbReference>
<dbReference type="Gene3D" id="3.90.79.20">
    <property type="match status" value="1"/>
</dbReference>
<dbReference type="GO" id="GO:0019677">
    <property type="term" value="P:NAD+ catabolic process"/>
    <property type="evidence" value="ECO:0007669"/>
    <property type="project" value="TreeGrafter"/>
</dbReference>
<dbReference type="InterPro" id="IPR000086">
    <property type="entry name" value="NUDIX_hydrolase_dom"/>
</dbReference>
<dbReference type="EMBL" id="NHSJ01000065">
    <property type="protein sequence ID" value="PPQ31109.1"/>
    <property type="molecule type" value="Genomic_DNA"/>
</dbReference>
<evidence type="ECO:0000256" key="9">
    <source>
        <dbReference type="ARBA" id="ARBA00023679"/>
    </source>
</evidence>
<dbReference type="InterPro" id="IPR050241">
    <property type="entry name" value="NAD-cap_RNA_hydrolase_NudC"/>
</dbReference>
<dbReference type="OrthoDB" id="9791656at2"/>
<feature type="domain" description="Nudix hydrolase" evidence="10">
    <location>
        <begin position="191"/>
        <end position="323"/>
    </location>
</feature>
<dbReference type="Pfam" id="PF09297">
    <property type="entry name" value="Zn_ribbon_NUD"/>
    <property type="match status" value="1"/>
</dbReference>
<evidence type="ECO:0000313" key="12">
    <source>
        <dbReference type="Proteomes" id="UP000239089"/>
    </source>
</evidence>
<dbReference type="SUPFAM" id="SSF55811">
    <property type="entry name" value="Nudix"/>
    <property type="match status" value="1"/>
</dbReference>
<evidence type="ECO:0000256" key="8">
    <source>
        <dbReference type="ARBA" id="ARBA00023027"/>
    </source>
</evidence>
<comment type="similarity">
    <text evidence="3">Belongs to the Nudix hydrolase family. NudC subfamily.</text>
</comment>
<organism evidence="11 12">
    <name type="scientific">Rhodoblastus sphagnicola</name>
    <dbReference type="NCBI Taxonomy" id="333368"/>
    <lineage>
        <taxon>Bacteria</taxon>
        <taxon>Pseudomonadati</taxon>
        <taxon>Pseudomonadota</taxon>
        <taxon>Alphaproteobacteria</taxon>
        <taxon>Hyphomicrobiales</taxon>
        <taxon>Rhodoblastaceae</taxon>
        <taxon>Rhodoblastus</taxon>
    </lineage>
</organism>
<dbReference type="Pfam" id="PF09296">
    <property type="entry name" value="NUDIX-like"/>
    <property type="match status" value="1"/>
</dbReference>
<dbReference type="GO" id="GO:0005829">
    <property type="term" value="C:cytosol"/>
    <property type="evidence" value="ECO:0007669"/>
    <property type="project" value="TreeGrafter"/>
</dbReference>
<dbReference type="InterPro" id="IPR015376">
    <property type="entry name" value="Znr_NADH_PPase"/>
</dbReference>
<evidence type="ECO:0000313" key="11">
    <source>
        <dbReference type="EMBL" id="PPQ31109.1"/>
    </source>
</evidence>
<evidence type="ECO:0000256" key="1">
    <source>
        <dbReference type="ARBA" id="ARBA00001946"/>
    </source>
</evidence>
<evidence type="ECO:0000256" key="4">
    <source>
        <dbReference type="ARBA" id="ARBA00012381"/>
    </source>
</evidence>
<evidence type="ECO:0000259" key="10">
    <source>
        <dbReference type="PROSITE" id="PS51462"/>
    </source>
</evidence>
<dbReference type="PROSITE" id="PS00893">
    <property type="entry name" value="NUDIX_BOX"/>
    <property type="match status" value="1"/>
</dbReference>
<comment type="cofactor">
    <cofactor evidence="1">
        <name>Mg(2+)</name>
        <dbReference type="ChEBI" id="CHEBI:18420"/>
    </cofactor>
</comment>
<name>A0A2S6N925_9HYPH</name>
<dbReference type="Proteomes" id="UP000239089">
    <property type="component" value="Unassembled WGS sequence"/>
</dbReference>
<keyword evidence="5" id="KW-0479">Metal-binding</keyword>
<dbReference type="NCBIfam" id="NF001299">
    <property type="entry name" value="PRK00241.1"/>
    <property type="match status" value="1"/>
</dbReference>
<comment type="cofactor">
    <cofactor evidence="2">
        <name>Zn(2+)</name>
        <dbReference type="ChEBI" id="CHEBI:29105"/>
    </cofactor>
</comment>
<dbReference type="PANTHER" id="PTHR42904:SF6">
    <property type="entry name" value="NAD-CAPPED RNA HYDROLASE NUDT12"/>
    <property type="match status" value="1"/>
</dbReference>
<dbReference type="GO" id="GO:0035529">
    <property type="term" value="F:NADH pyrophosphatase activity"/>
    <property type="evidence" value="ECO:0007669"/>
    <property type="project" value="TreeGrafter"/>
</dbReference>
<protein>
    <recommendedName>
        <fullName evidence="4">NAD(+) diphosphatase</fullName>
        <ecNumber evidence="4">3.6.1.22</ecNumber>
    </recommendedName>
</protein>
<gene>
    <name evidence="11" type="ORF">CCR94_10345</name>
</gene>
<dbReference type="InterPro" id="IPR020084">
    <property type="entry name" value="NUDIX_hydrolase_CS"/>
</dbReference>
<dbReference type="CDD" id="cd03429">
    <property type="entry name" value="NUDIX_NADH_pyrophosphatase_Nudt13"/>
    <property type="match status" value="1"/>
</dbReference>
<evidence type="ECO:0000256" key="2">
    <source>
        <dbReference type="ARBA" id="ARBA00001947"/>
    </source>
</evidence>
<evidence type="ECO:0000256" key="3">
    <source>
        <dbReference type="ARBA" id="ARBA00009595"/>
    </source>
</evidence>